<dbReference type="EMBL" id="FOLT01000013">
    <property type="protein sequence ID" value="SFC61278.1"/>
    <property type="molecule type" value="Genomic_DNA"/>
</dbReference>
<dbReference type="AlphaFoldDB" id="A0A1I1KRG1"/>
<dbReference type="RefSeq" id="WP_177188680.1">
    <property type="nucleotide sequence ID" value="NZ_FOLT01000013.1"/>
</dbReference>
<evidence type="ECO:0000313" key="3">
    <source>
        <dbReference type="Proteomes" id="UP000199612"/>
    </source>
</evidence>
<evidence type="ECO:0000256" key="1">
    <source>
        <dbReference type="SAM" id="Phobius"/>
    </source>
</evidence>
<keyword evidence="1" id="KW-0812">Transmembrane</keyword>
<keyword evidence="1" id="KW-0472">Membrane</keyword>
<name>A0A1I1KRG1_9LACT</name>
<feature type="transmembrane region" description="Helical" evidence="1">
    <location>
        <begin position="6"/>
        <end position="27"/>
    </location>
</feature>
<organism evidence="2 3">
    <name type="scientific">Alkalibacterium subtropicum</name>
    <dbReference type="NCBI Taxonomy" id="753702"/>
    <lineage>
        <taxon>Bacteria</taxon>
        <taxon>Bacillati</taxon>
        <taxon>Bacillota</taxon>
        <taxon>Bacilli</taxon>
        <taxon>Lactobacillales</taxon>
        <taxon>Carnobacteriaceae</taxon>
        <taxon>Alkalibacterium</taxon>
    </lineage>
</organism>
<keyword evidence="1" id="KW-1133">Transmembrane helix</keyword>
<reference evidence="3" key="1">
    <citation type="submission" date="2016-10" db="EMBL/GenBank/DDBJ databases">
        <authorList>
            <person name="Varghese N."/>
            <person name="Submissions S."/>
        </authorList>
    </citation>
    <scope>NUCLEOTIDE SEQUENCE [LARGE SCALE GENOMIC DNA]</scope>
    <source>
        <strain evidence="3">DSM 23664</strain>
    </source>
</reference>
<keyword evidence="3" id="KW-1185">Reference proteome</keyword>
<dbReference type="STRING" id="753702.SAMN04488102_11330"/>
<evidence type="ECO:0000313" key="2">
    <source>
        <dbReference type="EMBL" id="SFC61278.1"/>
    </source>
</evidence>
<protein>
    <submittedName>
        <fullName evidence="2">Uncharacterized protein</fullName>
    </submittedName>
</protein>
<sequence>MYLISFLPIVMFSLSVLILGIVIYALLSLAQSNRQQADALREIERTLKRMTNVKD</sequence>
<proteinExistence type="predicted"/>
<accession>A0A1I1KRG1</accession>
<dbReference type="Proteomes" id="UP000199612">
    <property type="component" value="Unassembled WGS sequence"/>
</dbReference>
<gene>
    <name evidence="2" type="ORF">SAMN04488102_11330</name>
</gene>